<feature type="compositionally biased region" description="Basic and acidic residues" evidence="1">
    <location>
        <begin position="161"/>
        <end position="172"/>
    </location>
</feature>
<feature type="region of interest" description="Disordered" evidence="1">
    <location>
        <begin position="598"/>
        <end position="638"/>
    </location>
</feature>
<evidence type="ECO:0000313" key="3">
    <source>
        <dbReference type="Proteomes" id="UP000887226"/>
    </source>
</evidence>
<feature type="compositionally biased region" description="Low complexity" evidence="1">
    <location>
        <begin position="441"/>
        <end position="453"/>
    </location>
</feature>
<sequence>MHEGGPGRSINASEMNTSTGPERRRSRWETSRRRKSSKDSKTLSRSQDKPRTYSFSPGRKDSIRVPLDINRPPVPRIPSTIRRGQRSAAVYSTTAAEKKALQSNTAPAEDVYKWQRVPTLTKRKPSKKRKTEHNREEEIKAMMSSMPTRPAINMHTSGRPMKKDTKRVRDGLGRPSEISLPLAESIHSSLSGGDDTHTSYILSGLDMLVPRPTIRYSGNPRSYGSLGPDTGSRKRKVLERLSIPVETLKANKRIDDLADDLDAGELRELMERDNKRREKKKIAEKIRIEQRLARRQEKQRQDEATAALKGTPPPQNMERGVFGRDVIGLGIGTSAVITSTKQRASSRSGMHGRMSPSSRQDSTSSYDPRDKFHRSPNLDTESMTFGIENPEPVIDVAKVGTVAKASMSPTSSPTMRAHKRVTSNISQMMDMSKSEAPPSPSSAASGPESKPASRSWTTFFKRSSRERKPFVPSSFSNTSRDSMQNGPGRVIGYTPMRSTSNIPKRTMSKFREDLPELPVSPPDSRMQSLEVDAVPPIREYPDKKIQLSDDPRVRYDTPTSGLRSLKREETPISYRSIAAPSPEPIAVMSQSLASIDSEGSWLSGRKGRSKRNSPNLPSKRSSSNLPNSHPLRESASSLDQKYKEYLESHEELGIAEDNYFSRLTPGPEDQYRIHQRLSQTMPSSDEEDGGSIVSPTSKKSKWGAVARTPTVVHREPRAKSREGLLNDYSDAASYDSEGDLAFETAQESVHASRRKSYGFDQELEDEVSSAPGVRRARSVDFGKGHVRRISAGSAKILDLKKSDSNQLTAGIENDKTTGQ</sequence>
<feature type="region of interest" description="Disordered" evidence="1">
    <location>
        <begin position="430"/>
        <end position="501"/>
    </location>
</feature>
<reference evidence="2" key="1">
    <citation type="journal article" date="2021" name="IMA Fungus">
        <title>Genomic characterization of three marine fungi, including Emericellopsis atlantica sp. nov. with signatures of a generalist lifestyle and marine biomass degradation.</title>
        <authorList>
            <person name="Hagestad O.C."/>
            <person name="Hou L."/>
            <person name="Andersen J.H."/>
            <person name="Hansen E.H."/>
            <person name="Altermark B."/>
            <person name="Li C."/>
            <person name="Kuhnert E."/>
            <person name="Cox R.J."/>
            <person name="Crous P.W."/>
            <person name="Spatafora J.W."/>
            <person name="Lail K."/>
            <person name="Amirebrahimi M."/>
            <person name="Lipzen A."/>
            <person name="Pangilinan J."/>
            <person name="Andreopoulos W."/>
            <person name="Hayes R.D."/>
            <person name="Ng V."/>
            <person name="Grigoriev I.V."/>
            <person name="Jackson S.A."/>
            <person name="Sutton T.D.S."/>
            <person name="Dobson A.D.W."/>
            <person name="Rama T."/>
        </authorList>
    </citation>
    <scope>NUCLEOTIDE SEQUENCE</scope>
    <source>
        <strain evidence="2">TRa3180A</strain>
    </source>
</reference>
<name>A0A9P7Z2W3_9HELO</name>
<feature type="compositionally biased region" description="Polar residues" evidence="1">
    <location>
        <begin position="10"/>
        <end position="20"/>
    </location>
</feature>
<dbReference type="Proteomes" id="UP000887226">
    <property type="component" value="Unassembled WGS sequence"/>
</dbReference>
<evidence type="ECO:0000256" key="1">
    <source>
        <dbReference type="SAM" id="MobiDB-lite"/>
    </source>
</evidence>
<feature type="compositionally biased region" description="Polar residues" evidence="1">
    <location>
        <begin position="355"/>
        <end position="366"/>
    </location>
</feature>
<organism evidence="2 3">
    <name type="scientific">Calycina marina</name>
    <dbReference type="NCBI Taxonomy" id="1763456"/>
    <lineage>
        <taxon>Eukaryota</taxon>
        <taxon>Fungi</taxon>
        <taxon>Dikarya</taxon>
        <taxon>Ascomycota</taxon>
        <taxon>Pezizomycotina</taxon>
        <taxon>Leotiomycetes</taxon>
        <taxon>Helotiales</taxon>
        <taxon>Pezizellaceae</taxon>
        <taxon>Calycina</taxon>
    </lineage>
</organism>
<feature type="region of interest" description="Disordered" evidence="1">
    <location>
        <begin position="1"/>
        <end position="86"/>
    </location>
</feature>
<feature type="compositionally biased region" description="Basic and acidic residues" evidence="1">
    <location>
        <begin position="290"/>
        <end position="303"/>
    </location>
</feature>
<feature type="region of interest" description="Disordered" evidence="1">
    <location>
        <begin position="149"/>
        <end position="175"/>
    </location>
</feature>
<dbReference type="AlphaFoldDB" id="A0A9P7Z2W3"/>
<keyword evidence="3" id="KW-1185">Reference proteome</keyword>
<evidence type="ECO:0000313" key="2">
    <source>
        <dbReference type="EMBL" id="KAG9244342.1"/>
    </source>
</evidence>
<gene>
    <name evidence="2" type="ORF">BJ878DRAFT_421571</name>
</gene>
<feature type="region of interest" description="Disordered" evidence="1">
    <location>
        <begin position="290"/>
        <end position="320"/>
    </location>
</feature>
<feature type="region of interest" description="Disordered" evidence="1">
    <location>
        <begin position="680"/>
        <end position="718"/>
    </location>
</feature>
<accession>A0A9P7Z2W3</accession>
<feature type="compositionally biased region" description="Basic and acidic residues" evidence="1">
    <location>
        <begin position="21"/>
        <end position="51"/>
    </location>
</feature>
<feature type="compositionally biased region" description="Polar residues" evidence="1">
    <location>
        <begin position="612"/>
        <end position="627"/>
    </location>
</feature>
<comment type="caution">
    <text evidence="2">The sequence shown here is derived from an EMBL/GenBank/DDBJ whole genome shotgun (WGS) entry which is preliminary data.</text>
</comment>
<feature type="compositionally biased region" description="Polar residues" evidence="1">
    <location>
        <begin position="338"/>
        <end position="348"/>
    </location>
</feature>
<proteinExistence type="predicted"/>
<feature type="region of interest" description="Disordered" evidence="1">
    <location>
        <begin position="338"/>
        <end position="386"/>
    </location>
</feature>
<dbReference type="OrthoDB" id="4152802at2759"/>
<feature type="compositionally biased region" description="Polar residues" evidence="1">
    <location>
        <begin position="473"/>
        <end position="485"/>
    </location>
</feature>
<protein>
    <submittedName>
        <fullName evidence="2">Uncharacterized protein</fullName>
    </submittedName>
</protein>
<dbReference type="EMBL" id="MU253913">
    <property type="protein sequence ID" value="KAG9244342.1"/>
    <property type="molecule type" value="Genomic_DNA"/>
</dbReference>